<proteinExistence type="predicted"/>
<keyword evidence="2" id="KW-1185">Reference proteome</keyword>
<accession>A0A1I4K083</accession>
<dbReference type="PIRSF" id="PIRSF016498">
    <property type="entry name" value="UCP016498"/>
    <property type="match status" value="1"/>
</dbReference>
<gene>
    <name evidence="1" type="ORF">SAMN04488054_10438</name>
</gene>
<dbReference type="AlphaFoldDB" id="A0A1I4K083"/>
<dbReference type="Pfam" id="PF09969">
    <property type="entry name" value="DUF2203"/>
    <property type="match status" value="1"/>
</dbReference>
<dbReference type="RefSeq" id="WP_177195439.1">
    <property type="nucleotide sequence ID" value="NZ_FOTY01000004.1"/>
</dbReference>
<dbReference type="EMBL" id="FOTY01000004">
    <property type="protein sequence ID" value="SFL72104.1"/>
    <property type="molecule type" value="Genomic_DNA"/>
</dbReference>
<evidence type="ECO:0000313" key="2">
    <source>
        <dbReference type="Proteomes" id="UP000199668"/>
    </source>
</evidence>
<dbReference type="Proteomes" id="UP000199668">
    <property type="component" value="Unassembled WGS sequence"/>
</dbReference>
<name>A0A1I4K083_9BACI</name>
<reference evidence="1 2" key="1">
    <citation type="submission" date="2016-10" db="EMBL/GenBank/DDBJ databases">
        <authorList>
            <person name="de Groot N.N."/>
        </authorList>
    </citation>
    <scope>NUCLEOTIDE SEQUENCE [LARGE SCALE GENOMIC DNA]</scope>
    <source>
        <strain evidence="1 2">CGMCC 1.6134</strain>
    </source>
</reference>
<protein>
    <recommendedName>
        <fullName evidence="3">DUF2203 family protein</fullName>
    </recommendedName>
</protein>
<evidence type="ECO:0008006" key="3">
    <source>
        <dbReference type="Google" id="ProtNLM"/>
    </source>
</evidence>
<dbReference type="STRING" id="266892.SAMN04488054_10438"/>
<organism evidence="1 2">
    <name type="scientific">Salibacterium qingdaonense</name>
    <dbReference type="NCBI Taxonomy" id="266892"/>
    <lineage>
        <taxon>Bacteria</taxon>
        <taxon>Bacillati</taxon>
        <taxon>Bacillota</taxon>
        <taxon>Bacilli</taxon>
        <taxon>Bacillales</taxon>
        <taxon>Bacillaceae</taxon>
    </lineage>
</organism>
<evidence type="ECO:0000313" key="1">
    <source>
        <dbReference type="EMBL" id="SFL72104.1"/>
    </source>
</evidence>
<dbReference type="InterPro" id="IPR018699">
    <property type="entry name" value="DUF2203"/>
</dbReference>
<sequence length="137" mass="16205">MFRKYYGLKEANAVLPDVREEIVHLQHLQHEYKNSYHHLQAVKKGRLQEGMKYKEDIFVLETAIDFMEIQALHLIQQLESSGIYIKSIEKGIVDFPARLQGKSIFLSWKQGEEYISNYYEWSESIDHRRAIGKTDDD</sequence>